<keyword evidence="3" id="KW-1185">Reference proteome</keyword>
<dbReference type="Proteomes" id="UP000269721">
    <property type="component" value="Unassembled WGS sequence"/>
</dbReference>
<organism evidence="2 3">
    <name type="scientific">Blyttiomyces helicus</name>
    <dbReference type="NCBI Taxonomy" id="388810"/>
    <lineage>
        <taxon>Eukaryota</taxon>
        <taxon>Fungi</taxon>
        <taxon>Fungi incertae sedis</taxon>
        <taxon>Chytridiomycota</taxon>
        <taxon>Chytridiomycota incertae sedis</taxon>
        <taxon>Chytridiomycetes</taxon>
        <taxon>Chytridiomycetes incertae sedis</taxon>
        <taxon>Blyttiomyces</taxon>
    </lineage>
</organism>
<dbReference type="AlphaFoldDB" id="A0A4P9WMN2"/>
<evidence type="ECO:0000313" key="2">
    <source>
        <dbReference type="EMBL" id="RKO94174.1"/>
    </source>
</evidence>
<protein>
    <submittedName>
        <fullName evidence="2">Uncharacterized protein</fullName>
    </submittedName>
</protein>
<name>A0A4P9WMN2_9FUNG</name>
<reference evidence="3" key="1">
    <citation type="journal article" date="2018" name="Nat. Microbiol.">
        <title>Leveraging single-cell genomics to expand the fungal tree of life.</title>
        <authorList>
            <person name="Ahrendt S.R."/>
            <person name="Quandt C.A."/>
            <person name="Ciobanu D."/>
            <person name="Clum A."/>
            <person name="Salamov A."/>
            <person name="Andreopoulos B."/>
            <person name="Cheng J.F."/>
            <person name="Woyke T."/>
            <person name="Pelin A."/>
            <person name="Henrissat B."/>
            <person name="Reynolds N.K."/>
            <person name="Benny G.L."/>
            <person name="Smith M.E."/>
            <person name="James T.Y."/>
            <person name="Grigoriev I.V."/>
        </authorList>
    </citation>
    <scope>NUCLEOTIDE SEQUENCE [LARGE SCALE GENOMIC DNA]</scope>
</reference>
<accession>A0A4P9WMN2</accession>
<evidence type="ECO:0000313" key="3">
    <source>
        <dbReference type="Proteomes" id="UP000269721"/>
    </source>
</evidence>
<feature type="region of interest" description="Disordered" evidence="1">
    <location>
        <begin position="28"/>
        <end position="51"/>
    </location>
</feature>
<dbReference type="EMBL" id="KZ993985">
    <property type="protein sequence ID" value="RKO94174.1"/>
    <property type="molecule type" value="Genomic_DNA"/>
</dbReference>
<gene>
    <name evidence="2" type="ORF">BDK51DRAFT_52232</name>
</gene>
<proteinExistence type="predicted"/>
<sequence length="249" mass="27633">MDHYQLLTPAFMYDAWLAIQNDILNSTSAPTSPAAPPASDSPAPTAPAARASPPAAATAAVTLRWLPPVFVVGMKGERLVKKAIKLSGAPIRRCYINDMSLVDEIQRHGLEHGLGHGHGPGHGPLLFPQTLILTPTDIQVLVNVSTFSPCRTPSLRLGLFSYSYVTFPQTPNPTLINMQLFFLKRSFQLSSHIKSMYSNTNSDTYSDSYLDKYSDTHSYSYLYLDYDLDSYSASYWYSDSDTFPYTDLD</sequence>
<evidence type="ECO:0000256" key="1">
    <source>
        <dbReference type="SAM" id="MobiDB-lite"/>
    </source>
</evidence>